<dbReference type="InterPro" id="IPR050258">
    <property type="entry name" value="Leguminous_Lectin"/>
</dbReference>
<name>A0A067KZC4_JATCU</name>
<dbReference type="SUPFAM" id="SSF49899">
    <property type="entry name" value="Concanavalin A-like lectins/glucanases"/>
    <property type="match status" value="1"/>
</dbReference>
<dbReference type="OrthoDB" id="2014828at2759"/>
<organism evidence="6 7">
    <name type="scientific">Jatropha curcas</name>
    <name type="common">Barbados nut</name>
    <dbReference type="NCBI Taxonomy" id="180498"/>
    <lineage>
        <taxon>Eukaryota</taxon>
        <taxon>Viridiplantae</taxon>
        <taxon>Streptophyta</taxon>
        <taxon>Embryophyta</taxon>
        <taxon>Tracheophyta</taxon>
        <taxon>Spermatophyta</taxon>
        <taxon>Magnoliopsida</taxon>
        <taxon>eudicotyledons</taxon>
        <taxon>Gunneridae</taxon>
        <taxon>Pentapetalae</taxon>
        <taxon>rosids</taxon>
        <taxon>fabids</taxon>
        <taxon>Malpighiales</taxon>
        <taxon>Euphorbiaceae</taxon>
        <taxon>Crotonoideae</taxon>
        <taxon>Jatropheae</taxon>
        <taxon>Jatropha</taxon>
    </lineage>
</organism>
<dbReference type="CDD" id="cd06899">
    <property type="entry name" value="lectin_legume_LecRK_Arcelin_ConA"/>
    <property type="match status" value="1"/>
</dbReference>
<dbReference type="Gene3D" id="2.60.120.200">
    <property type="match status" value="1"/>
</dbReference>
<evidence type="ECO:0000256" key="3">
    <source>
        <dbReference type="PROSITE-ProRule" id="PRU10141"/>
    </source>
</evidence>
<feature type="transmembrane region" description="Helical" evidence="4">
    <location>
        <begin position="185"/>
        <end position="210"/>
    </location>
</feature>
<feature type="binding site" evidence="3">
    <location>
        <position position="284"/>
    </location>
    <ligand>
        <name>ATP</name>
        <dbReference type="ChEBI" id="CHEBI:30616"/>
    </ligand>
</feature>
<dbReference type="PANTHER" id="PTHR32401:SF49">
    <property type="entry name" value="OS10G0129200 PROTEIN"/>
    <property type="match status" value="1"/>
</dbReference>
<dbReference type="InterPro" id="IPR017441">
    <property type="entry name" value="Protein_kinase_ATP_BS"/>
</dbReference>
<dbReference type="InterPro" id="IPR013320">
    <property type="entry name" value="ConA-like_dom_sf"/>
</dbReference>
<evidence type="ECO:0000256" key="2">
    <source>
        <dbReference type="ARBA" id="ARBA00022734"/>
    </source>
</evidence>
<dbReference type="PROSITE" id="PS00308">
    <property type="entry name" value="LECTIN_LEGUME_ALPHA"/>
    <property type="match status" value="1"/>
</dbReference>
<gene>
    <name evidence="6" type="ORF">JCGZ_06948</name>
</gene>
<dbReference type="AlphaFoldDB" id="A0A067KZC4"/>
<dbReference type="Gene3D" id="3.30.200.20">
    <property type="entry name" value="Phosphorylase Kinase, domain 1"/>
    <property type="match status" value="1"/>
</dbReference>
<evidence type="ECO:0000256" key="4">
    <source>
        <dbReference type="SAM" id="Phobius"/>
    </source>
</evidence>
<keyword evidence="3" id="KW-0547">Nucleotide-binding</keyword>
<evidence type="ECO:0000259" key="5">
    <source>
        <dbReference type="Pfam" id="PF00139"/>
    </source>
</evidence>
<evidence type="ECO:0000256" key="1">
    <source>
        <dbReference type="ARBA" id="ARBA00007606"/>
    </source>
</evidence>
<keyword evidence="4" id="KW-1133">Transmembrane helix</keyword>
<keyword evidence="7" id="KW-1185">Reference proteome</keyword>
<feature type="domain" description="Legume lectin" evidence="5">
    <location>
        <begin position="1"/>
        <end position="156"/>
    </location>
</feature>
<dbReference type="PROSITE" id="PS00307">
    <property type="entry name" value="LECTIN_LEGUME_BETA"/>
    <property type="match status" value="1"/>
</dbReference>
<keyword evidence="3" id="KW-0067">ATP-binding</keyword>
<keyword evidence="4" id="KW-0812">Transmembrane</keyword>
<proteinExistence type="inferred from homology"/>
<accession>A0A067KZC4</accession>
<evidence type="ECO:0000313" key="7">
    <source>
        <dbReference type="Proteomes" id="UP000027138"/>
    </source>
</evidence>
<dbReference type="Pfam" id="PF00139">
    <property type="entry name" value="Lectin_legB"/>
    <property type="match status" value="1"/>
</dbReference>
<sequence>MTFFLSSENFTLGDHFAGGGLGLAIENQTSKYPFLAVEFDTFRNSWDPSSRQHVGIDINSVNSNITTDWSWSKGMEDGQKVNASITYDSTLKRLTVSFTAFSNNDELIEQNLIYDVDLRDYLPEWVNIGFSAATGSAFEQHNLYSWFFTSNLQEPKHIVPKDNTLQITDVPKNNTSTHRSNSNKVIGLAIGLSIGLCVFVGVIISSLSYFCCWKESKEEEGNEFIPNLSIDDEFGKNNGPRKFSYNDLVRATNNFSEQEKLGEGGFGAVYRGYLKEVDLFVAVKRISRESKQGIREYASEVKALSSRDAFWARRWFPGPGTKPCGPGAQSGQYLGRAWDVTNLVSEPSLVPMAGGGANLSEDAESLRGGVCQGLHLRRNPTSAKHKVEVLYIRSSRP</sequence>
<protein>
    <recommendedName>
        <fullName evidence="5">Legume lectin domain-containing protein</fullName>
    </recommendedName>
</protein>
<keyword evidence="4" id="KW-0472">Membrane</keyword>
<reference evidence="6 7" key="1">
    <citation type="journal article" date="2014" name="PLoS ONE">
        <title>Global Analysis of Gene Expression Profiles in Physic Nut (Jatropha curcas L.) Seedlings Exposed to Salt Stress.</title>
        <authorList>
            <person name="Zhang L."/>
            <person name="Zhang C."/>
            <person name="Wu P."/>
            <person name="Chen Y."/>
            <person name="Li M."/>
            <person name="Jiang H."/>
            <person name="Wu G."/>
        </authorList>
    </citation>
    <scope>NUCLEOTIDE SEQUENCE [LARGE SCALE GENOMIC DNA]</scope>
    <source>
        <strain evidence="7">cv. GZQX0401</strain>
        <tissue evidence="6">Young leaves</tissue>
    </source>
</reference>
<dbReference type="GO" id="GO:0030246">
    <property type="term" value="F:carbohydrate binding"/>
    <property type="evidence" value="ECO:0007669"/>
    <property type="project" value="UniProtKB-KW"/>
</dbReference>
<dbReference type="EMBL" id="KK914394">
    <property type="protein sequence ID" value="KDP37605.1"/>
    <property type="molecule type" value="Genomic_DNA"/>
</dbReference>
<dbReference type="GO" id="GO:0005524">
    <property type="term" value="F:ATP binding"/>
    <property type="evidence" value="ECO:0007669"/>
    <property type="project" value="UniProtKB-UniRule"/>
</dbReference>
<dbReference type="Proteomes" id="UP000027138">
    <property type="component" value="Unassembled WGS sequence"/>
</dbReference>
<dbReference type="PANTHER" id="PTHR32401">
    <property type="entry name" value="CONCANAVALIN A-LIKE LECTIN FAMILY PROTEIN"/>
    <property type="match status" value="1"/>
</dbReference>
<dbReference type="PROSITE" id="PS00107">
    <property type="entry name" value="PROTEIN_KINASE_ATP"/>
    <property type="match status" value="1"/>
</dbReference>
<keyword evidence="2" id="KW-0430">Lectin</keyword>
<evidence type="ECO:0000313" key="6">
    <source>
        <dbReference type="EMBL" id="KDP37605.1"/>
    </source>
</evidence>
<dbReference type="InterPro" id="IPR000985">
    <property type="entry name" value="Lectin_LegA_CS"/>
</dbReference>
<dbReference type="InterPro" id="IPR001220">
    <property type="entry name" value="Legume_lectin_dom"/>
</dbReference>
<comment type="similarity">
    <text evidence="1">Belongs to the leguminous lectin family.</text>
</comment>
<dbReference type="InterPro" id="IPR019825">
    <property type="entry name" value="Lectin_legB_Mn/Ca_BS"/>
</dbReference>